<keyword evidence="2" id="KW-1185">Reference proteome</keyword>
<protein>
    <submittedName>
        <fullName evidence="1">Chlorophyll synthase, chloroplastic-like isoform 1</fullName>
    </submittedName>
</protein>
<comment type="caution">
    <text evidence="1">The sequence shown here is derived from an EMBL/GenBank/DDBJ whole genome shotgun (WGS) entry which is preliminary data.</text>
</comment>
<dbReference type="PANTHER" id="PTHR42723:SF1">
    <property type="entry name" value="CHLOROPHYLL SYNTHASE, CHLOROPLASTIC"/>
    <property type="match status" value="1"/>
</dbReference>
<dbReference type="PANTHER" id="PTHR42723">
    <property type="entry name" value="CHLOROPHYLL SYNTHASE"/>
    <property type="match status" value="1"/>
</dbReference>
<name>A0A1R3J2H9_9ROSI</name>
<evidence type="ECO:0000313" key="1">
    <source>
        <dbReference type="EMBL" id="OMO89031.1"/>
    </source>
</evidence>
<dbReference type="InterPro" id="IPR050475">
    <property type="entry name" value="Prenyltransferase_related"/>
</dbReference>
<dbReference type="Proteomes" id="UP000187203">
    <property type="component" value="Unassembled WGS sequence"/>
</dbReference>
<dbReference type="OrthoDB" id="434972at2759"/>
<dbReference type="AlphaFoldDB" id="A0A1R3J2H9"/>
<dbReference type="STRING" id="93759.A0A1R3J2H9"/>
<gene>
    <name evidence="1" type="ORF">COLO4_19973</name>
</gene>
<dbReference type="EMBL" id="AWUE01016916">
    <property type="protein sequence ID" value="OMO89031.1"/>
    <property type="molecule type" value="Genomic_DNA"/>
</dbReference>
<sequence length="128" mass="14525">MYSYFLRLVSSSDSLKLEFGDKWKIRLQLTKPITWPPLVWGVVCGAAASGNFHWNFGGCCQINSLHDNVSTMSHRLYSDDLSPMRVEVDLTTEGLAKFWVLQMEEDGFGLVFSLWLGIQFLGTTILDQ</sequence>
<accession>A0A1R3J2H9</accession>
<proteinExistence type="predicted"/>
<reference evidence="2" key="1">
    <citation type="submission" date="2013-09" db="EMBL/GenBank/DDBJ databases">
        <title>Corchorus olitorius genome sequencing.</title>
        <authorList>
            <person name="Alam M."/>
            <person name="Haque M.S."/>
            <person name="Islam M.S."/>
            <person name="Emdad E.M."/>
            <person name="Islam M.M."/>
            <person name="Ahmed B."/>
            <person name="Halim A."/>
            <person name="Hossen Q.M.M."/>
            <person name="Hossain M.Z."/>
            <person name="Ahmed R."/>
            <person name="Khan M.M."/>
            <person name="Islam R."/>
            <person name="Rashid M.M."/>
            <person name="Khan S.A."/>
            <person name="Rahman M.S."/>
            <person name="Alam M."/>
            <person name="Yahiya A.S."/>
            <person name="Khan M.S."/>
            <person name="Azam M.S."/>
            <person name="Haque T."/>
            <person name="Lashkar M.Z.H."/>
            <person name="Akhand A.I."/>
            <person name="Morshed G."/>
            <person name="Roy S."/>
            <person name="Uddin K.S."/>
            <person name="Rabeya T."/>
            <person name="Hossain A.S."/>
            <person name="Chowdhury A."/>
            <person name="Snigdha A.R."/>
            <person name="Mortoza M.S."/>
            <person name="Matin S.A."/>
            <person name="Hoque S.M.E."/>
            <person name="Islam M.K."/>
            <person name="Roy D.K."/>
            <person name="Haider R."/>
            <person name="Moosa M.M."/>
            <person name="Elias S.M."/>
            <person name="Hasan A.M."/>
            <person name="Jahan S."/>
            <person name="Shafiuddin M."/>
            <person name="Mahmood N."/>
            <person name="Shommy N.S."/>
        </authorList>
    </citation>
    <scope>NUCLEOTIDE SEQUENCE [LARGE SCALE GENOMIC DNA]</scope>
    <source>
        <strain evidence="2">cv. O-4</strain>
    </source>
</reference>
<organism evidence="1 2">
    <name type="scientific">Corchorus olitorius</name>
    <dbReference type="NCBI Taxonomy" id="93759"/>
    <lineage>
        <taxon>Eukaryota</taxon>
        <taxon>Viridiplantae</taxon>
        <taxon>Streptophyta</taxon>
        <taxon>Embryophyta</taxon>
        <taxon>Tracheophyta</taxon>
        <taxon>Spermatophyta</taxon>
        <taxon>Magnoliopsida</taxon>
        <taxon>eudicotyledons</taxon>
        <taxon>Gunneridae</taxon>
        <taxon>Pentapetalae</taxon>
        <taxon>rosids</taxon>
        <taxon>malvids</taxon>
        <taxon>Malvales</taxon>
        <taxon>Malvaceae</taxon>
        <taxon>Grewioideae</taxon>
        <taxon>Apeibeae</taxon>
        <taxon>Corchorus</taxon>
    </lineage>
</organism>
<evidence type="ECO:0000313" key="2">
    <source>
        <dbReference type="Proteomes" id="UP000187203"/>
    </source>
</evidence>